<proteinExistence type="predicted"/>
<dbReference type="AlphaFoldDB" id="A0A1G7FEG2"/>
<reference evidence="2 3" key="1">
    <citation type="submission" date="2016-10" db="EMBL/GenBank/DDBJ databases">
        <authorList>
            <person name="de Groot N.N."/>
        </authorList>
    </citation>
    <scope>NUCLEOTIDE SEQUENCE [LARGE SCALE GENOMIC DNA]</scope>
    <source>
        <strain evidence="2 3">DSM 22220</strain>
    </source>
</reference>
<keyword evidence="1" id="KW-0472">Membrane</keyword>
<keyword evidence="3" id="KW-1185">Reference proteome</keyword>
<keyword evidence="1" id="KW-0812">Transmembrane</keyword>
<evidence type="ECO:0000256" key="1">
    <source>
        <dbReference type="SAM" id="Phobius"/>
    </source>
</evidence>
<protein>
    <submittedName>
        <fullName evidence="2">Uncharacterized protein</fullName>
    </submittedName>
</protein>
<dbReference type="EMBL" id="FNAH01000010">
    <property type="protein sequence ID" value="SDE73945.1"/>
    <property type="molecule type" value="Genomic_DNA"/>
</dbReference>
<sequence>MTTMLKGRTDTPPALPTPRPRWLRLLILVGLGFILFNTLGVALFLGSGPRIGGGMLVKLVLVGAAIAVPLWKFDGLNVLRSWSNPAKASFTQTDDPATGAVLFTVTPARAARMPALPLFAIGGFLLFVALIGTTGIGGFIWAYLVAIVFIGVGCSFVLPGAADRRPADISVSPGGIRRDTIHLPLDAIADLRVTQGGLVIDADPLVAGPRGVSTAAMAGRHMGRRQSGRGFAVEIRAEGEGRYDVLAGGLTEDCAQALATDLVRALATARSQTPAASPVGAG</sequence>
<feature type="transmembrane region" description="Helical" evidence="1">
    <location>
        <begin position="115"/>
        <end position="133"/>
    </location>
</feature>
<gene>
    <name evidence="2" type="ORF">SAMN05421538_11098</name>
</gene>
<evidence type="ECO:0000313" key="3">
    <source>
        <dbReference type="Proteomes" id="UP000199344"/>
    </source>
</evidence>
<feature type="transmembrane region" description="Helical" evidence="1">
    <location>
        <begin position="51"/>
        <end position="71"/>
    </location>
</feature>
<feature type="transmembrane region" description="Helical" evidence="1">
    <location>
        <begin position="21"/>
        <end position="45"/>
    </location>
</feature>
<dbReference type="Proteomes" id="UP000199344">
    <property type="component" value="Unassembled WGS sequence"/>
</dbReference>
<dbReference type="RefSeq" id="WP_245727345.1">
    <property type="nucleotide sequence ID" value="NZ_FNAH01000010.1"/>
</dbReference>
<keyword evidence="1" id="KW-1133">Transmembrane helix</keyword>
<evidence type="ECO:0000313" key="2">
    <source>
        <dbReference type="EMBL" id="SDE73945.1"/>
    </source>
</evidence>
<organism evidence="2 3">
    <name type="scientific">Paracoccus isoporae</name>
    <dbReference type="NCBI Taxonomy" id="591205"/>
    <lineage>
        <taxon>Bacteria</taxon>
        <taxon>Pseudomonadati</taxon>
        <taxon>Pseudomonadota</taxon>
        <taxon>Alphaproteobacteria</taxon>
        <taxon>Rhodobacterales</taxon>
        <taxon>Paracoccaceae</taxon>
        <taxon>Paracoccus</taxon>
    </lineage>
</organism>
<feature type="transmembrane region" description="Helical" evidence="1">
    <location>
        <begin position="139"/>
        <end position="158"/>
    </location>
</feature>
<accession>A0A1G7FEG2</accession>
<name>A0A1G7FEG2_9RHOB</name>